<dbReference type="SUPFAM" id="SSF49899">
    <property type="entry name" value="Concanavalin A-like lectins/glucanases"/>
    <property type="match status" value="1"/>
</dbReference>
<keyword evidence="3" id="KW-1185">Reference proteome</keyword>
<organism evidence="2 3">
    <name type="scientific">Thalassotalea fonticola</name>
    <dbReference type="NCBI Taxonomy" id="3065649"/>
    <lineage>
        <taxon>Bacteria</taxon>
        <taxon>Pseudomonadati</taxon>
        <taxon>Pseudomonadota</taxon>
        <taxon>Gammaproteobacteria</taxon>
        <taxon>Alteromonadales</taxon>
        <taxon>Colwelliaceae</taxon>
        <taxon>Thalassotalea</taxon>
    </lineage>
</organism>
<dbReference type="InterPro" id="IPR013320">
    <property type="entry name" value="ConA-like_dom_sf"/>
</dbReference>
<evidence type="ECO:0000313" key="3">
    <source>
        <dbReference type="Proteomes" id="UP001301442"/>
    </source>
</evidence>
<protein>
    <submittedName>
        <fullName evidence="2">LamG-like jellyroll fold domain-containing protein</fullName>
    </submittedName>
</protein>
<feature type="chain" id="PRO_5045545045" evidence="1">
    <location>
        <begin position="29"/>
        <end position="967"/>
    </location>
</feature>
<dbReference type="Pfam" id="PF13385">
    <property type="entry name" value="Laminin_G_3"/>
    <property type="match status" value="1"/>
</dbReference>
<dbReference type="Gene3D" id="2.60.40.2810">
    <property type="match status" value="1"/>
</dbReference>
<dbReference type="RefSeq" id="WP_348395405.1">
    <property type="nucleotide sequence ID" value="NZ_CP136600.1"/>
</dbReference>
<dbReference type="Proteomes" id="UP001301442">
    <property type="component" value="Chromosome"/>
</dbReference>
<gene>
    <name evidence="2" type="ORF">RI844_14615</name>
</gene>
<sequence length="967" mass="104212">MVQKLSKLPAIKVLSAALLLALPMASHAVLPDNLTINVGDIDADGQDETLILTKRSMRSATDYKLMTWDSVNGFVQITPPEVRTYRGYVEDDPSMRVNANIEPGNLTMNANLSDGKIINYMLESVPVTISGGDGTNPTGTGNIETPLVVTRTVPTTSNYLVPSSAMRRLNYAATIDNSYYLEMGSVEAAVARAEQRFNDHDFAYSRDVGLALEFNGMVVNLEVNPTNYHKVWYDELAPLGEKFSIPTFFKAPGSAGASGRAWAGGRHTNGTTSANAKSSPHELGHALGAGHYMDRLDAMGSNLSVGSTRSNMGTKSVQQVFSYIDTISETDSPGVIYSSPLPPYAMEDYVIGNKNTSINIDVLENDYDGNGDAIHISYVDAVTSNGGSAVISNGKVTYTPAANWQGTDTLAYHVTDATGISNRTGYIKVVVHDDGLASHFTFDETSGTTITDSGPFQAHGELVDDMTFNSNDGSSVTGVVGSALARTVSGNNEQVLAEFNNVGDPMAGDLSVSLWVKFPVVPTTNTPIIQKGGAFNEAKLDNPRSGWTIALTEEGKFRFVGNTLFDVDNLATYQNGQFNLDSDTAIQADTWYHLAMVIDRDTGQLSAWVNNQALSTTTFGTTIYDHIIESHHPLTIFEWYKDKKQVDSSMTIDEVRIYTKPLSSSEVSDLYNNPGTQDTTSDHTPETGYIDVALNSSLNWLSNPDASDYEVYFGTDQTAVATAGHKKNDQNGVYMGKVSSTSYTPTLDAGTRYYWRIDAKIGGSSRVTGDVWWFDTLTPSVLSNPPIKNGSAEDETLASGAMSSDIDEWFDALNYTNTQHEDSATHPETPYGFNWIELGNGRWVYQQIGTYLENVDLDISFILGAKTDTGAHDVTVHLLTGGDPALAADTNAKISSNPLINIVGASLITSSAIITPPSSGSTAEHTITLSTGSGYTVGGPLWLQISVEESAGRTLIDNIQVSEISNP</sequence>
<evidence type="ECO:0000313" key="2">
    <source>
        <dbReference type="EMBL" id="WOH36594.1"/>
    </source>
</evidence>
<dbReference type="Pfam" id="PF17963">
    <property type="entry name" value="Big_9"/>
    <property type="match status" value="1"/>
</dbReference>
<proteinExistence type="predicted"/>
<name>A0ABZ0GL49_9GAMM</name>
<accession>A0ABZ0GL49</accession>
<keyword evidence="1" id="KW-0732">Signal</keyword>
<dbReference type="SUPFAM" id="SSF55486">
    <property type="entry name" value="Metalloproteases ('zincins'), catalytic domain"/>
    <property type="match status" value="1"/>
</dbReference>
<feature type="signal peptide" evidence="1">
    <location>
        <begin position="1"/>
        <end position="28"/>
    </location>
</feature>
<dbReference type="EMBL" id="CP136600">
    <property type="protein sequence ID" value="WOH36594.1"/>
    <property type="molecule type" value="Genomic_DNA"/>
</dbReference>
<dbReference type="Gene3D" id="2.60.120.200">
    <property type="match status" value="1"/>
</dbReference>
<evidence type="ECO:0000256" key="1">
    <source>
        <dbReference type="SAM" id="SignalP"/>
    </source>
</evidence>
<reference evidence="2 3" key="1">
    <citation type="submission" date="2023-09" db="EMBL/GenBank/DDBJ databases">
        <authorList>
            <person name="Qi X."/>
        </authorList>
    </citation>
    <scope>NUCLEOTIDE SEQUENCE [LARGE SCALE GENOMIC DNA]</scope>
    <source>
        <strain evidence="2 3">S1-1</strain>
    </source>
</reference>